<dbReference type="RefSeq" id="WP_257644509.1">
    <property type="nucleotide sequence ID" value="NZ_JACCPY010000004.1"/>
</dbReference>
<dbReference type="Pfam" id="PF07282">
    <property type="entry name" value="Cas12f1-like_TNB"/>
    <property type="match status" value="1"/>
</dbReference>
<evidence type="ECO:0000256" key="3">
    <source>
        <dbReference type="ARBA" id="ARBA00022723"/>
    </source>
</evidence>
<dbReference type="NCBIfam" id="NF040570">
    <property type="entry name" value="guided_TnpB"/>
    <property type="match status" value="1"/>
</dbReference>
<evidence type="ECO:0000313" key="11">
    <source>
        <dbReference type="Proteomes" id="UP001549111"/>
    </source>
</evidence>
<evidence type="ECO:0000256" key="5">
    <source>
        <dbReference type="ARBA" id="ARBA00023125"/>
    </source>
</evidence>
<comment type="caution">
    <text evidence="10">The sequence shown here is derived from an EMBL/GenBank/DDBJ whole genome shotgun (WGS) entry which is preliminary data.</text>
</comment>
<evidence type="ECO:0000256" key="2">
    <source>
        <dbReference type="ARBA" id="ARBA00022578"/>
    </source>
</evidence>
<dbReference type="InterPro" id="IPR001959">
    <property type="entry name" value="Transposase"/>
</dbReference>
<keyword evidence="5" id="KW-0238">DNA-binding</keyword>
<evidence type="ECO:0000259" key="9">
    <source>
        <dbReference type="Pfam" id="PF12323"/>
    </source>
</evidence>
<organism evidence="10 11">
    <name type="scientific">Sphaerotilus sulfidivorans</name>
    <dbReference type="NCBI Taxonomy" id="639200"/>
    <lineage>
        <taxon>Bacteria</taxon>
        <taxon>Pseudomonadati</taxon>
        <taxon>Pseudomonadota</taxon>
        <taxon>Betaproteobacteria</taxon>
        <taxon>Burkholderiales</taxon>
        <taxon>Sphaerotilaceae</taxon>
        <taxon>Sphaerotilus</taxon>
    </lineage>
</organism>
<evidence type="ECO:0000313" key="10">
    <source>
        <dbReference type="EMBL" id="MET3604005.1"/>
    </source>
</evidence>
<keyword evidence="3" id="KW-0479">Metal-binding</keyword>
<keyword evidence="2" id="KW-0815">Transposition</keyword>
<name>A0ABV2IM32_9BURK</name>
<accession>A0ABV2IM32</accession>
<feature type="domain" description="Cas12f1-like TNB" evidence="8">
    <location>
        <begin position="355"/>
        <end position="421"/>
    </location>
</feature>
<evidence type="ECO:0000256" key="1">
    <source>
        <dbReference type="ARBA" id="ARBA00008761"/>
    </source>
</evidence>
<protein>
    <submittedName>
        <fullName evidence="10">Transposase</fullName>
    </submittedName>
</protein>
<evidence type="ECO:0000256" key="6">
    <source>
        <dbReference type="ARBA" id="ARBA00023172"/>
    </source>
</evidence>
<keyword evidence="6" id="KW-0233">DNA recombination</keyword>
<keyword evidence="11" id="KW-1185">Reference proteome</keyword>
<evidence type="ECO:0000256" key="4">
    <source>
        <dbReference type="ARBA" id="ARBA00022833"/>
    </source>
</evidence>
<dbReference type="InterPro" id="IPR010095">
    <property type="entry name" value="Cas12f1-like_TNB"/>
</dbReference>
<dbReference type="EMBL" id="JBEPLS010000005">
    <property type="protein sequence ID" value="MET3604005.1"/>
    <property type="molecule type" value="Genomic_DNA"/>
</dbReference>
<comment type="similarity">
    <text evidence="1">In the C-terminal section; belongs to the transposase 35 family.</text>
</comment>
<feature type="domain" description="Transposase putative helix-turn-helix" evidence="9">
    <location>
        <begin position="54"/>
        <end position="97"/>
    </location>
</feature>
<dbReference type="Proteomes" id="UP001549111">
    <property type="component" value="Unassembled WGS sequence"/>
</dbReference>
<reference evidence="10 11" key="1">
    <citation type="submission" date="2024-06" db="EMBL/GenBank/DDBJ databases">
        <title>Genomic Encyclopedia of Type Strains, Phase IV (KMG-IV): sequencing the most valuable type-strain genomes for metagenomic binning, comparative biology and taxonomic classification.</title>
        <authorList>
            <person name="Goeker M."/>
        </authorList>
    </citation>
    <scope>NUCLEOTIDE SEQUENCE [LARGE SCALE GENOMIC DNA]</scope>
    <source>
        <strain evidence="10 11">D-501</strain>
    </source>
</reference>
<dbReference type="Pfam" id="PF01385">
    <property type="entry name" value="OrfB_IS605"/>
    <property type="match status" value="1"/>
</dbReference>
<sequence length="475" mass="52306">MAAILVCRSGIGNLSRRGRRFASPESARSPVLQGGDAERRLAQRAIGLVVEPIRAFRFQLRPTPGTAHTLRRFAGACRWVWNRAIGEQQRLRAAGEKFAGFAAMCRWLTVWRNDPDTAWLAETPVQAQQQTLKRLEASYRRFFEGSGGYPRFRGRGQDAGLRFPKASDCKLDAENQRIKPPKLGWMRMRQSQAVEGSVRNYTLTQARGRWFVSIQVEQADVIPAAGLVPTLGIDFGVALFAATTDGECVAPLNALKRQQKYLKRVQRSVSRKVKGSKNRRKAIDRLGKVHARIAAQRKDWLHKLTTKWADAHPVIAIEDLKVAAMSASAKGTATEPGQRVRQKAGLNRSILDQAWGEARRQLDYKTAARGGAVVPVDPAYTSQRCSACGHTARENRPTQARFECEACGHEENADLNAAKNVLAAGHAVWVARPEACGAEVRRARPVRGRHAAARKQEPAEGSAAQAVVPAGIPVL</sequence>
<gene>
    <name evidence="10" type="ORF">ABIC99_001818</name>
</gene>
<dbReference type="InterPro" id="IPR021027">
    <property type="entry name" value="Transposase_put_HTH"/>
</dbReference>
<feature type="domain" description="Probable transposase IS891/IS1136/IS1341" evidence="7">
    <location>
        <begin position="214"/>
        <end position="327"/>
    </location>
</feature>
<evidence type="ECO:0000259" key="8">
    <source>
        <dbReference type="Pfam" id="PF07282"/>
    </source>
</evidence>
<evidence type="ECO:0000259" key="7">
    <source>
        <dbReference type="Pfam" id="PF01385"/>
    </source>
</evidence>
<proteinExistence type="inferred from homology"/>
<keyword evidence="4" id="KW-0862">Zinc</keyword>
<dbReference type="Pfam" id="PF12323">
    <property type="entry name" value="HTH_OrfB_IS605"/>
    <property type="match status" value="1"/>
</dbReference>